<dbReference type="KEGG" id="sual:KDD17_11335"/>
<gene>
    <name evidence="1" type="ORF">KDD17_11335</name>
</gene>
<evidence type="ECO:0000313" key="1">
    <source>
        <dbReference type="EMBL" id="QUJ75553.1"/>
    </source>
</evidence>
<sequence>MENSNALKIAESIMTLTRDAVLRDDPNAFAAYFTLPQIVETFEGRTELKCIEDVHRTFWAVRRHYDQQGITDFTRICTEASYKTPNIIEYIYESVYFKGKIELPERPSTYAILRLTGGQWRINYTMYGVTNINAFSDRLLNRGEDDQTAA</sequence>
<protein>
    <submittedName>
        <fullName evidence="1">Uncharacterized protein</fullName>
    </submittedName>
</protein>
<reference evidence="1" key="1">
    <citation type="submission" date="2021-04" db="EMBL/GenBank/DDBJ databases">
        <title>Complete genome sequence for Sulfitobacter sp. strain JK7-1.</title>
        <authorList>
            <person name="Park S.-J."/>
        </authorList>
    </citation>
    <scope>NUCLEOTIDE SEQUENCE</scope>
    <source>
        <strain evidence="1">JK7-1</strain>
    </source>
</reference>
<dbReference type="RefSeq" id="WP_212703758.1">
    <property type="nucleotide sequence ID" value="NZ_CP073581.1"/>
</dbReference>
<name>A0A975JBU2_9RHOB</name>
<dbReference type="Proteomes" id="UP000683291">
    <property type="component" value="Chromosome 1"/>
</dbReference>
<dbReference type="AlphaFoldDB" id="A0A975JBU2"/>
<organism evidence="1 2">
    <name type="scientific">Sulfitobacter albidus</name>
    <dbReference type="NCBI Taxonomy" id="2829501"/>
    <lineage>
        <taxon>Bacteria</taxon>
        <taxon>Pseudomonadati</taxon>
        <taxon>Pseudomonadota</taxon>
        <taxon>Alphaproteobacteria</taxon>
        <taxon>Rhodobacterales</taxon>
        <taxon>Roseobacteraceae</taxon>
        <taxon>Sulfitobacter</taxon>
    </lineage>
</organism>
<accession>A0A975JBU2</accession>
<evidence type="ECO:0000313" key="2">
    <source>
        <dbReference type="Proteomes" id="UP000683291"/>
    </source>
</evidence>
<dbReference type="EMBL" id="CP073581">
    <property type="protein sequence ID" value="QUJ75553.1"/>
    <property type="molecule type" value="Genomic_DNA"/>
</dbReference>
<keyword evidence="2" id="KW-1185">Reference proteome</keyword>
<proteinExistence type="predicted"/>